<evidence type="ECO:0000256" key="5">
    <source>
        <dbReference type="ARBA" id="ARBA00022741"/>
    </source>
</evidence>
<dbReference type="AlphaFoldDB" id="A0A8J5QTH3"/>
<feature type="transmembrane region" description="Helical" evidence="14">
    <location>
        <begin position="6"/>
        <end position="23"/>
    </location>
</feature>
<comment type="catalytic activity">
    <reaction evidence="13">
        <text>sphinganine + NADP(+) = 3-oxosphinganine + NADPH + H(+)</text>
        <dbReference type="Rhea" id="RHEA:22640"/>
        <dbReference type="ChEBI" id="CHEBI:15378"/>
        <dbReference type="ChEBI" id="CHEBI:57783"/>
        <dbReference type="ChEBI" id="CHEBI:57817"/>
        <dbReference type="ChEBI" id="CHEBI:58299"/>
        <dbReference type="ChEBI" id="CHEBI:58349"/>
        <dbReference type="EC" id="1.1.1.102"/>
    </reaction>
    <physiologicalReaction direction="right-to-left" evidence="13">
        <dbReference type="Rhea" id="RHEA:22642"/>
    </physiologicalReaction>
</comment>
<reference evidence="15" key="1">
    <citation type="submission" date="2020-03" db="EMBL/GenBank/DDBJ databases">
        <authorList>
            <person name="Chebbi M.A."/>
            <person name="Drezen J.M."/>
        </authorList>
    </citation>
    <scope>NUCLEOTIDE SEQUENCE</scope>
    <source>
        <tissue evidence="15">Whole body</tissue>
    </source>
</reference>
<evidence type="ECO:0000256" key="14">
    <source>
        <dbReference type="SAM" id="Phobius"/>
    </source>
</evidence>
<dbReference type="InterPro" id="IPR002347">
    <property type="entry name" value="SDR_fam"/>
</dbReference>
<dbReference type="GO" id="GO:0030148">
    <property type="term" value="P:sphingolipid biosynthetic process"/>
    <property type="evidence" value="ECO:0007669"/>
    <property type="project" value="InterPro"/>
</dbReference>
<comment type="pathway">
    <text evidence="3">Sphingolipid metabolism.</text>
</comment>
<evidence type="ECO:0000256" key="3">
    <source>
        <dbReference type="ARBA" id="ARBA00004991"/>
    </source>
</evidence>
<keyword evidence="14" id="KW-1133">Transmembrane helix</keyword>
<dbReference type="PROSITE" id="PS00061">
    <property type="entry name" value="ADH_SHORT"/>
    <property type="match status" value="1"/>
</dbReference>
<dbReference type="PANTHER" id="PTHR43550:SF3">
    <property type="entry name" value="3-KETODIHYDROSPHINGOSINE REDUCTASE"/>
    <property type="match status" value="1"/>
</dbReference>
<keyword evidence="14" id="KW-0812">Transmembrane</keyword>
<evidence type="ECO:0000313" key="16">
    <source>
        <dbReference type="Proteomes" id="UP000729913"/>
    </source>
</evidence>
<evidence type="ECO:0000256" key="11">
    <source>
        <dbReference type="ARBA" id="ARBA00026112"/>
    </source>
</evidence>
<reference evidence="15" key="2">
    <citation type="submission" date="2021-04" db="EMBL/GenBank/DDBJ databases">
        <title>Genome-wide patterns of bracovirus chromosomal integration into multiple host tissues during parasitism.</title>
        <authorList>
            <person name="Chebbi M.A.C."/>
        </authorList>
    </citation>
    <scope>NUCLEOTIDE SEQUENCE</scope>
    <source>
        <tissue evidence="15">Whole body</tissue>
    </source>
</reference>
<evidence type="ECO:0000256" key="13">
    <source>
        <dbReference type="ARBA" id="ARBA00048930"/>
    </source>
</evidence>
<dbReference type="PANTHER" id="PTHR43550">
    <property type="entry name" value="3-KETODIHYDROSPHINGOSINE REDUCTASE"/>
    <property type="match status" value="1"/>
</dbReference>
<dbReference type="GO" id="GO:0000166">
    <property type="term" value="F:nucleotide binding"/>
    <property type="evidence" value="ECO:0007669"/>
    <property type="project" value="UniProtKB-KW"/>
</dbReference>
<gene>
    <name evidence="15" type="ORF">G9C98_007264</name>
</gene>
<comment type="pathway">
    <text evidence="2">Lipid metabolism; sphingolipid metabolism.</text>
</comment>
<keyword evidence="7" id="KW-0521">NADP</keyword>
<evidence type="ECO:0000313" key="15">
    <source>
        <dbReference type="EMBL" id="KAG8041960.1"/>
    </source>
</evidence>
<dbReference type="FunFam" id="3.40.50.720:FF:000165">
    <property type="entry name" value="3-ketodihydrosphingosine reductase"/>
    <property type="match status" value="1"/>
</dbReference>
<dbReference type="Proteomes" id="UP000729913">
    <property type="component" value="Unassembled WGS sequence"/>
</dbReference>
<proteinExistence type="inferred from homology"/>
<evidence type="ECO:0000256" key="9">
    <source>
        <dbReference type="ARBA" id="ARBA00023002"/>
    </source>
</evidence>
<evidence type="ECO:0000256" key="2">
    <source>
        <dbReference type="ARBA" id="ARBA00004760"/>
    </source>
</evidence>
<feature type="transmembrane region" description="Helical" evidence="14">
    <location>
        <begin position="291"/>
        <end position="310"/>
    </location>
</feature>
<comment type="subcellular location">
    <subcellularLocation>
        <location evidence="1">Endoplasmic reticulum</location>
    </subcellularLocation>
</comment>
<evidence type="ECO:0000256" key="8">
    <source>
        <dbReference type="ARBA" id="ARBA00022919"/>
    </source>
</evidence>
<keyword evidence="14" id="KW-0472">Membrane</keyword>
<evidence type="ECO:0000256" key="1">
    <source>
        <dbReference type="ARBA" id="ARBA00004240"/>
    </source>
</evidence>
<dbReference type="GO" id="GO:0006666">
    <property type="term" value="P:3-keto-sphinganine metabolic process"/>
    <property type="evidence" value="ECO:0007669"/>
    <property type="project" value="InterPro"/>
</dbReference>
<keyword evidence="6" id="KW-0256">Endoplasmic reticulum</keyword>
<evidence type="ECO:0000256" key="7">
    <source>
        <dbReference type="ARBA" id="ARBA00022857"/>
    </source>
</evidence>
<name>A0A8J5QTH3_9HYME</name>
<comment type="function">
    <text evidence="12">Catalyzes the reduction of 3'-oxosphinganine (3-ketodihydrosphingosine/KDS) to sphinganine (dihydrosphingosine/DHS), the second step of de novo sphingolipid biosynthesis.</text>
</comment>
<keyword evidence="9" id="KW-0560">Oxidoreductase</keyword>
<dbReference type="EC" id="1.1.1.102" evidence="11"/>
<protein>
    <recommendedName>
        <fullName evidence="11">3-dehydrosphinganine reductase</fullName>
        <ecNumber evidence="11">1.1.1.102</ecNumber>
    </recommendedName>
</protein>
<evidence type="ECO:0000256" key="6">
    <source>
        <dbReference type="ARBA" id="ARBA00022824"/>
    </source>
</evidence>
<dbReference type="Pfam" id="PF00106">
    <property type="entry name" value="adh_short"/>
    <property type="match status" value="1"/>
</dbReference>
<evidence type="ECO:0000256" key="4">
    <source>
        <dbReference type="ARBA" id="ARBA00006484"/>
    </source>
</evidence>
<evidence type="ECO:0000256" key="10">
    <source>
        <dbReference type="ARBA" id="ARBA00023098"/>
    </source>
</evidence>
<dbReference type="EMBL" id="JAAOIC020000006">
    <property type="protein sequence ID" value="KAG8041960.1"/>
    <property type="molecule type" value="Genomic_DNA"/>
</dbReference>
<sequence>MLFIISVLIVIAIIVWLVKELMFPSQRKNIEGKHVVITGGSSGIGKAVAMLAAKMGAHVTIIARDIQKLEAARNEIMSACKNRDSQRIEYLSLDISKDYETIEKSFLDIEKTMGPIYMLVNCAGMAICGKIEDTTIETLNWIINLNFMGTYYCTKAVIPRMKSAKDGIIIITSSQAALIGIFGYSAYCSSKFALRGLSESLAMEVNPHNVSVTLCLPPDTDTPGFAVEEQSKPLETKLISESAGLVKADVVAKQLIADACTGRFFSTVGLEGFMLTTLSAGMSPVSSVAELFVQFLTMGLMRVVGACYLFSFQKIIKNCMNIRDKNKKSE</sequence>
<dbReference type="GO" id="GO:0005789">
    <property type="term" value="C:endoplasmic reticulum membrane"/>
    <property type="evidence" value="ECO:0007669"/>
    <property type="project" value="TreeGrafter"/>
</dbReference>
<keyword evidence="5" id="KW-0547">Nucleotide-binding</keyword>
<comment type="similarity">
    <text evidence="4">Belongs to the short-chain dehydrogenases/reductases (SDR) family.</text>
</comment>
<organism evidence="15 16">
    <name type="scientific">Cotesia typhae</name>
    <dbReference type="NCBI Taxonomy" id="2053667"/>
    <lineage>
        <taxon>Eukaryota</taxon>
        <taxon>Metazoa</taxon>
        <taxon>Ecdysozoa</taxon>
        <taxon>Arthropoda</taxon>
        <taxon>Hexapoda</taxon>
        <taxon>Insecta</taxon>
        <taxon>Pterygota</taxon>
        <taxon>Neoptera</taxon>
        <taxon>Endopterygota</taxon>
        <taxon>Hymenoptera</taxon>
        <taxon>Apocrita</taxon>
        <taxon>Ichneumonoidea</taxon>
        <taxon>Braconidae</taxon>
        <taxon>Microgastrinae</taxon>
        <taxon>Cotesia</taxon>
    </lineage>
</organism>
<keyword evidence="16" id="KW-1185">Reference proteome</keyword>
<dbReference type="InterPro" id="IPR045022">
    <property type="entry name" value="KDSR-like"/>
</dbReference>
<dbReference type="CDD" id="cd08939">
    <property type="entry name" value="KDSR-like_SDR_c"/>
    <property type="match status" value="1"/>
</dbReference>
<comment type="caution">
    <text evidence="15">The sequence shown here is derived from an EMBL/GenBank/DDBJ whole genome shotgun (WGS) entry which is preliminary data.</text>
</comment>
<evidence type="ECO:0000256" key="12">
    <source>
        <dbReference type="ARBA" id="ARBA00044737"/>
    </source>
</evidence>
<keyword evidence="8" id="KW-0746">Sphingolipid metabolism</keyword>
<dbReference type="GO" id="GO:0047560">
    <property type="term" value="F:3-dehydrosphinganine reductase activity"/>
    <property type="evidence" value="ECO:0007669"/>
    <property type="project" value="UniProtKB-EC"/>
</dbReference>
<keyword evidence="10" id="KW-0443">Lipid metabolism</keyword>
<feature type="transmembrane region" description="Helical" evidence="14">
    <location>
        <begin position="168"/>
        <end position="187"/>
    </location>
</feature>
<dbReference type="OrthoDB" id="37659at2759"/>
<accession>A0A8J5QTH3</accession>
<dbReference type="InterPro" id="IPR020904">
    <property type="entry name" value="Sc_DH/Rdtase_CS"/>
</dbReference>